<feature type="transmembrane region" description="Helical" evidence="1">
    <location>
        <begin position="23"/>
        <end position="40"/>
    </location>
</feature>
<proteinExistence type="predicted"/>
<dbReference type="EMBL" id="CP003368">
    <property type="protein sequence ID" value="AGB27983.1"/>
    <property type="molecule type" value="Genomic_DNA"/>
</dbReference>
<dbReference type="Proteomes" id="UP000010862">
    <property type="component" value="Chromosome 1"/>
</dbReference>
<organism evidence="2 3">
    <name type="scientific">Prevotella dentalis (strain ATCC 49559 / DSM 3688 / JCM 13448 / NCTC 12043 / ES 2772)</name>
    <name type="common">Mitsuokella dentalis</name>
    <dbReference type="NCBI Taxonomy" id="908937"/>
    <lineage>
        <taxon>Bacteria</taxon>
        <taxon>Pseudomonadati</taxon>
        <taxon>Bacteroidota</taxon>
        <taxon>Bacteroidia</taxon>
        <taxon>Bacteroidales</taxon>
        <taxon>Prevotellaceae</taxon>
        <taxon>Prevotella</taxon>
    </lineage>
</organism>
<dbReference type="PATRIC" id="fig|908937.9.peg.652"/>
<protein>
    <submittedName>
        <fullName evidence="2">Uncharacterized protein</fullName>
    </submittedName>
</protein>
<name>L0JAU2_PREDD</name>
<evidence type="ECO:0000256" key="1">
    <source>
        <dbReference type="SAM" id="Phobius"/>
    </source>
</evidence>
<keyword evidence="1" id="KW-1133">Transmembrane helix</keyword>
<keyword evidence="3" id="KW-1185">Reference proteome</keyword>
<accession>L0JAU2</accession>
<reference evidence="3" key="1">
    <citation type="submission" date="2012-02" db="EMBL/GenBank/DDBJ databases">
        <title>Complete sequence of chromosome 1 of Prevotella dentalis DSM 3688.</title>
        <authorList>
            <person name="Lucas S."/>
            <person name="Copeland A."/>
            <person name="Lapidus A."/>
            <person name="Glavina del Rio T."/>
            <person name="Dalin E."/>
            <person name="Tice H."/>
            <person name="Bruce D."/>
            <person name="Goodwin L."/>
            <person name="Pitluck S."/>
            <person name="Peters L."/>
            <person name="Mikhailova N."/>
            <person name="Chertkov O."/>
            <person name="Kyrpides N."/>
            <person name="Mavromatis K."/>
            <person name="Ivanova N."/>
            <person name="Brettin T."/>
            <person name="Detter J.C."/>
            <person name="Han C."/>
            <person name="Larimer F."/>
            <person name="Land M."/>
            <person name="Hauser L."/>
            <person name="Markowitz V."/>
            <person name="Cheng J.-F."/>
            <person name="Hugenholtz P."/>
            <person name="Woyke T."/>
            <person name="Wu D."/>
            <person name="Gronow S."/>
            <person name="Wellnitz S."/>
            <person name="Brambilla E."/>
            <person name="Klenk H.-P."/>
            <person name="Eisen J.A."/>
        </authorList>
    </citation>
    <scope>NUCLEOTIDE SEQUENCE [LARGE SCALE GENOMIC DNA]</scope>
    <source>
        <strain evidence="3">ATCC 49559 / DSM 3688 / JCM 13448 / NCTC 12043 / ES 2772</strain>
    </source>
</reference>
<keyword evidence="1" id="KW-0812">Transmembrane</keyword>
<sequence>MLQSYKKIVNCRLIWCEIFPKDYRFSNVFVLFFFRFMLFLHMK</sequence>
<dbReference type="KEGG" id="pdt:Prede_0624"/>
<dbReference type="AlphaFoldDB" id="L0JAU2"/>
<evidence type="ECO:0000313" key="2">
    <source>
        <dbReference type="EMBL" id="AGB27983.1"/>
    </source>
</evidence>
<keyword evidence="1" id="KW-0472">Membrane</keyword>
<gene>
    <name evidence="2" type="ordered locus">Prede_0624</name>
</gene>
<dbReference type="HOGENOM" id="CLU_3237621_0_0_10"/>
<evidence type="ECO:0000313" key="3">
    <source>
        <dbReference type="Proteomes" id="UP000010862"/>
    </source>
</evidence>